<dbReference type="NCBIfam" id="TIGR00696">
    <property type="entry name" value="wecG_tagA_cpsF"/>
    <property type="match status" value="1"/>
</dbReference>
<reference evidence="3 4" key="1">
    <citation type="submission" date="2019-04" db="EMBL/GenBank/DDBJ databases">
        <title>Alteromonas portus sp. nov., an alginate lyase-excreting marine bacterium.</title>
        <authorList>
            <person name="Huang H."/>
            <person name="Mo K."/>
            <person name="Bao S."/>
        </authorList>
    </citation>
    <scope>NUCLEOTIDE SEQUENCE [LARGE SCALE GENOMIC DNA]</scope>
    <source>
        <strain evidence="3 4">HB161718</strain>
    </source>
</reference>
<gene>
    <name evidence="3" type="ORF">E5672_03795</name>
</gene>
<dbReference type="CDD" id="cd06533">
    <property type="entry name" value="Glyco_transf_WecG_TagA"/>
    <property type="match status" value="1"/>
</dbReference>
<dbReference type="OrthoDB" id="9808602at2"/>
<dbReference type="EMBL" id="SWCO01000001">
    <property type="protein sequence ID" value="TKB05215.1"/>
    <property type="molecule type" value="Genomic_DNA"/>
</dbReference>
<dbReference type="Pfam" id="PF03808">
    <property type="entry name" value="Glyco_tran_WecG"/>
    <property type="match status" value="1"/>
</dbReference>
<evidence type="ECO:0000256" key="2">
    <source>
        <dbReference type="ARBA" id="ARBA00022679"/>
    </source>
</evidence>
<keyword evidence="2 3" id="KW-0808">Transferase</keyword>
<keyword evidence="1" id="KW-0328">Glycosyltransferase</keyword>
<dbReference type="InterPro" id="IPR004629">
    <property type="entry name" value="WecG_TagA_CpsF"/>
</dbReference>
<dbReference type="RefSeq" id="WP_136780971.1">
    <property type="nucleotide sequence ID" value="NZ_SWCO01000001.1"/>
</dbReference>
<dbReference type="PANTHER" id="PTHR34136">
    <property type="match status" value="1"/>
</dbReference>
<keyword evidence="4" id="KW-1185">Reference proteome</keyword>
<name>A0A4V5NRK3_9ALTE</name>
<dbReference type="Proteomes" id="UP000305471">
    <property type="component" value="Unassembled WGS sequence"/>
</dbReference>
<protein>
    <submittedName>
        <fullName evidence="3">WecB/TagA/CpsF family glycosyltransferase</fullName>
    </submittedName>
</protein>
<evidence type="ECO:0000313" key="4">
    <source>
        <dbReference type="Proteomes" id="UP000305471"/>
    </source>
</evidence>
<dbReference type="AlphaFoldDB" id="A0A4V5NRK3"/>
<proteinExistence type="predicted"/>
<accession>A0A4V5NRK3</accession>
<dbReference type="PANTHER" id="PTHR34136:SF1">
    <property type="entry name" value="UDP-N-ACETYL-D-MANNOSAMINURONIC ACID TRANSFERASE"/>
    <property type="match status" value="1"/>
</dbReference>
<organism evidence="3 4">
    <name type="scientific">Alteromonas portus</name>
    <dbReference type="NCBI Taxonomy" id="2565549"/>
    <lineage>
        <taxon>Bacteria</taxon>
        <taxon>Pseudomonadati</taxon>
        <taxon>Pseudomonadota</taxon>
        <taxon>Gammaproteobacteria</taxon>
        <taxon>Alteromonadales</taxon>
        <taxon>Alteromonadaceae</taxon>
        <taxon>Alteromonas/Salinimonas group</taxon>
        <taxon>Alteromonas</taxon>
    </lineage>
</organism>
<sequence>MKMEEVVFTNVGGLKTACLSRKQLVDLIVERVKSDTLGDEKPSPLTIFDSNGQGISIANSDPVFMRLLESADIIHADGQSVVAFSKWFTDKPIPERTATTDTIHDIPQLSSENIRHYLLGGQQSIVEKCAGILKQRYSNFHIAGTHHGYFDKSNEADVIAAINAANVDVLWVGLGKPKEQEFVVRNKNKLNVAVIITCGGCYNYITGDYKRAPEFMQRIGFEWLHRALTEPRKFLWRYITTNPHSIYCAWKHRMKQQA</sequence>
<dbReference type="GO" id="GO:0016758">
    <property type="term" value="F:hexosyltransferase activity"/>
    <property type="evidence" value="ECO:0007669"/>
    <property type="project" value="TreeGrafter"/>
</dbReference>
<evidence type="ECO:0000313" key="3">
    <source>
        <dbReference type="EMBL" id="TKB05215.1"/>
    </source>
</evidence>
<comment type="caution">
    <text evidence="3">The sequence shown here is derived from an EMBL/GenBank/DDBJ whole genome shotgun (WGS) entry which is preliminary data.</text>
</comment>
<evidence type="ECO:0000256" key="1">
    <source>
        <dbReference type="ARBA" id="ARBA00022676"/>
    </source>
</evidence>